<evidence type="ECO:0000313" key="3">
    <source>
        <dbReference type="EMBL" id="KRN83608.1"/>
    </source>
</evidence>
<feature type="domain" description="Restriction endonuclease type IV Mrr" evidence="2">
    <location>
        <begin position="160"/>
        <end position="277"/>
    </location>
</feature>
<dbReference type="SUPFAM" id="SSF52980">
    <property type="entry name" value="Restriction endonuclease-like"/>
    <property type="match status" value="1"/>
</dbReference>
<comment type="caution">
    <text evidence="3">The sequence shown here is derived from an EMBL/GenBank/DDBJ whole genome shotgun (WGS) entry which is preliminary data.</text>
</comment>
<dbReference type="PANTHER" id="PTHR30015">
    <property type="entry name" value="MRR RESTRICTION SYSTEM PROTEIN"/>
    <property type="match status" value="1"/>
</dbReference>
<evidence type="ECO:0000313" key="5">
    <source>
        <dbReference type="Proteomes" id="UP000051749"/>
    </source>
</evidence>
<gene>
    <name evidence="3" type="ORF">IV87_GL000077</name>
    <name evidence="4" type="ORF">SAMN04487973_10190</name>
</gene>
<reference evidence="3 5" key="1">
    <citation type="journal article" date="2015" name="Genome Announc.">
        <title>Expanding the biotechnology potential of lactobacilli through comparative genomics of 213 strains and associated genera.</title>
        <authorList>
            <person name="Sun Z."/>
            <person name="Harris H.M."/>
            <person name="McCann A."/>
            <person name="Guo C."/>
            <person name="Argimon S."/>
            <person name="Zhang W."/>
            <person name="Yang X."/>
            <person name="Jeffery I.B."/>
            <person name="Cooney J.C."/>
            <person name="Kagawa T.F."/>
            <person name="Liu W."/>
            <person name="Song Y."/>
            <person name="Salvetti E."/>
            <person name="Wrobel A."/>
            <person name="Rasinkangas P."/>
            <person name="Parkhill J."/>
            <person name="Rea M.C."/>
            <person name="O'Sullivan O."/>
            <person name="Ritari J."/>
            <person name="Douillard F.P."/>
            <person name="Paul Ross R."/>
            <person name="Yang R."/>
            <person name="Briner A.E."/>
            <person name="Felis G.E."/>
            <person name="de Vos W.M."/>
            <person name="Barrangou R."/>
            <person name="Klaenhammer T.R."/>
            <person name="Caufield P.W."/>
            <person name="Cui Y."/>
            <person name="Zhang H."/>
            <person name="O'Toole P.W."/>
        </authorList>
    </citation>
    <scope>NUCLEOTIDE SEQUENCE [LARGE SCALE GENOMIC DNA]</scope>
    <source>
        <strain evidence="3 5">DSM 22301</strain>
    </source>
</reference>
<dbReference type="AlphaFoldDB" id="A0A0R2K211"/>
<dbReference type="InterPro" id="IPR011335">
    <property type="entry name" value="Restrct_endonuc-II-like"/>
</dbReference>
<dbReference type="STRING" id="319653.SAMN04487973_10190"/>
<dbReference type="InterPro" id="IPR007560">
    <property type="entry name" value="Restrct_endonuc_IV_Mrr"/>
</dbReference>
<keyword evidence="1" id="KW-0378">Hydrolase</keyword>
<protein>
    <submittedName>
        <fullName evidence="3">Restriction endonuclease</fullName>
    </submittedName>
    <submittedName>
        <fullName evidence="4">Restriction system protein</fullName>
    </submittedName>
</protein>
<evidence type="ECO:0000259" key="2">
    <source>
        <dbReference type="Pfam" id="PF04471"/>
    </source>
</evidence>
<dbReference type="GeneID" id="76042562"/>
<evidence type="ECO:0000313" key="4">
    <source>
        <dbReference type="EMBL" id="SER02780.1"/>
    </source>
</evidence>
<dbReference type="PANTHER" id="PTHR30015:SF7">
    <property type="entry name" value="TYPE IV METHYL-DIRECTED RESTRICTION ENZYME ECOKMRR"/>
    <property type="match status" value="1"/>
</dbReference>
<dbReference type="PATRIC" id="fig|319653.3.peg.77"/>
<dbReference type="EMBL" id="JQBY01000001">
    <property type="protein sequence ID" value="KRN83608.1"/>
    <property type="molecule type" value="Genomic_DNA"/>
</dbReference>
<dbReference type="EMBL" id="FOGK01000001">
    <property type="protein sequence ID" value="SER02780.1"/>
    <property type="molecule type" value="Genomic_DNA"/>
</dbReference>
<dbReference type="OrthoDB" id="9803736at2"/>
<dbReference type="GO" id="GO:0015666">
    <property type="term" value="F:restriction endodeoxyribonuclease activity"/>
    <property type="evidence" value="ECO:0007669"/>
    <property type="project" value="TreeGrafter"/>
</dbReference>
<dbReference type="InterPro" id="IPR052906">
    <property type="entry name" value="Type_IV_Methyl-Rstrct_Enzyme"/>
</dbReference>
<evidence type="ECO:0000313" key="6">
    <source>
        <dbReference type="Proteomes" id="UP000182818"/>
    </source>
</evidence>
<proteinExistence type="predicted"/>
<name>A0A0R2K211_9LACO</name>
<evidence type="ECO:0000256" key="1">
    <source>
        <dbReference type="ARBA" id="ARBA00022801"/>
    </source>
</evidence>
<dbReference type="GO" id="GO:0009307">
    <property type="term" value="P:DNA restriction-modification system"/>
    <property type="evidence" value="ECO:0007669"/>
    <property type="project" value="InterPro"/>
</dbReference>
<dbReference type="Gene3D" id="3.40.1350.10">
    <property type="match status" value="1"/>
</dbReference>
<sequence>MKFKEASQKERESMLFPIILKALKKLGGQSNISDLKKEIALYSDDLGEFITFEKMSRGNNLYRPFDYVLNFSIASLAFADFLFHPERGVIELTEKGRTFNFDHLDVEEDIRKLSNPKWEERKQQKKNHIKVSADDVENTDVEIEDEPESDWKDELAKSLEAFTPAKFELFARLLVKKMGVDLDETLGTKLTGDGGIDGFGYLTTGDFRTARVAIQAKRWNGAVSSPEIDKFRGAMDKYNAEYGIFITTSDYTKDAIRASRVGTRVITLINGDKIADLVSKLGIHAKPVTTFVLDNFYASDN</sequence>
<accession>A0A0R2K211</accession>
<organism evidence="3 5">
    <name type="scientific">Pediococcus ethanolidurans</name>
    <dbReference type="NCBI Taxonomy" id="319653"/>
    <lineage>
        <taxon>Bacteria</taxon>
        <taxon>Bacillati</taxon>
        <taxon>Bacillota</taxon>
        <taxon>Bacilli</taxon>
        <taxon>Lactobacillales</taxon>
        <taxon>Lactobacillaceae</taxon>
        <taxon>Pediococcus</taxon>
    </lineage>
</organism>
<dbReference type="Proteomes" id="UP000051749">
    <property type="component" value="Unassembled WGS sequence"/>
</dbReference>
<dbReference type="Pfam" id="PF04471">
    <property type="entry name" value="Mrr_cat"/>
    <property type="match status" value="1"/>
</dbReference>
<dbReference type="GO" id="GO:0003677">
    <property type="term" value="F:DNA binding"/>
    <property type="evidence" value="ECO:0007669"/>
    <property type="project" value="InterPro"/>
</dbReference>
<keyword evidence="6" id="KW-1185">Reference proteome</keyword>
<keyword evidence="3" id="KW-0255">Endonuclease</keyword>
<dbReference type="Proteomes" id="UP000182818">
    <property type="component" value="Unassembled WGS sequence"/>
</dbReference>
<dbReference type="InterPro" id="IPR011856">
    <property type="entry name" value="tRNA_endonuc-like_dom_sf"/>
</dbReference>
<dbReference type="RefSeq" id="WP_057804922.1">
    <property type="nucleotide sequence ID" value="NZ_BJYP01000001.1"/>
</dbReference>
<keyword evidence="3" id="KW-0540">Nuclease</keyword>
<reference evidence="4 6" key="2">
    <citation type="submission" date="2016-10" db="EMBL/GenBank/DDBJ databases">
        <authorList>
            <person name="Varghese N."/>
            <person name="Submissions S."/>
        </authorList>
    </citation>
    <scope>NUCLEOTIDE SEQUENCE [LARGE SCALE GENOMIC DNA]</scope>
    <source>
        <strain evidence="4 6">CGMCC 1.3889</strain>
    </source>
</reference>